<dbReference type="PANTHER" id="PTHR35726:SF5">
    <property type="match status" value="1"/>
</dbReference>
<protein>
    <submittedName>
        <fullName evidence="1">Uncharacterized protein</fullName>
    </submittedName>
</protein>
<dbReference type="eggNOG" id="ENOG502SC9G">
    <property type="taxonomic scope" value="Eukaryota"/>
</dbReference>
<dbReference type="AlphaFoldDB" id="V7CA45"/>
<name>V7CA45_PHAVU</name>
<proteinExistence type="predicted"/>
<evidence type="ECO:0000313" key="1">
    <source>
        <dbReference type="EMBL" id="ESW26208.1"/>
    </source>
</evidence>
<dbReference type="Proteomes" id="UP000000226">
    <property type="component" value="Chromosome 3"/>
</dbReference>
<gene>
    <name evidence="1" type="ORF">PHAVU_003G099800g</name>
</gene>
<keyword evidence="2" id="KW-1185">Reference proteome</keyword>
<dbReference type="OrthoDB" id="1146319at2759"/>
<sequence>MNSAVDVSTFSLIEDSADSEDDHVFFTVSIGISGDKEDDAESCNCDTTSSTCEVSKYGEGQEDDEGFGEFCGNEEIGELEDEDETRIFNRVFWETCMAVGYPWNSK</sequence>
<dbReference type="PANTHER" id="PTHR35726">
    <property type="entry name" value="GLUTAMIC ACID-RICH PROTEIN-LIKE"/>
    <property type="match status" value="1"/>
</dbReference>
<dbReference type="OMA" id="FFTVCPS"/>
<evidence type="ECO:0000313" key="2">
    <source>
        <dbReference type="Proteomes" id="UP000000226"/>
    </source>
</evidence>
<dbReference type="Gramene" id="ESW26208">
    <property type="protein sequence ID" value="ESW26208"/>
    <property type="gene ID" value="PHAVU_003G099800g"/>
</dbReference>
<dbReference type="EMBL" id="CM002290">
    <property type="protein sequence ID" value="ESW26208.1"/>
    <property type="molecule type" value="Genomic_DNA"/>
</dbReference>
<accession>V7CA45</accession>
<organism evidence="1 2">
    <name type="scientific">Phaseolus vulgaris</name>
    <name type="common">Kidney bean</name>
    <name type="synonym">French bean</name>
    <dbReference type="NCBI Taxonomy" id="3885"/>
    <lineage>
        <taxon>Eukaryota</taxon>
        <taxon>Viridiplantae</taxon>
        <taxon>Streptophyta</taxon>
        <taxon>Embryophyta</taxon>
        <taxon>Tracheophyta</taxon>
        <taxon>Spermatophyta</taxon>
        <taxon>Magnoliopsida</taxon>
        <taxon>eudicotyledons</taxon>
        <taxon>Gunneridae</taxon>
        <taxon>Pentapetalae</taxon>
        <taxon>rosids</taxon>
        <taxon>fabids</taxon>
        <taxon>Fabales</taxon>
        <taxon>Fabaceae</taxon>
        <taxon>Papilionoideae</taxon>
        <taxon>50 kb inversion clade</taxon>
        <taxon>NPAAA clade</taxon>
        <taxon>indigoferoid/millettioid clade</taxon>
        <taxon>Phaseoleae</taxon>
        <taxon>Phaseolus</taxon>
    </lineage>
</organism>
<reference evidence="2" key="1">
    <citation type="journal article" date="2014" name="Nat. Genet.">
        <title>A reference genome for common bean and genome-wide analysis of dual domestications.</title>
        <authorList>
            <person name="Schmutz J."/>
            <person name="McClean P.E."/>
            <person name="Mamidi S."/>
            <person name="Wu G.A."/>
            <person name="Cannon S.B."/>
            <person name="Grimwood J."/>
            <person name="Jenkins J."/>
            <person name="Shu S."/>
            <person name="Song Q."/>
            <person name="Chavarro C."/>
            <person name="Torres-Torres M."/>
            <person name="Geffroy V."/>
            <person name="Moghaddam S.M."/>
            <person name="Gao D."/>
            <person name="Abernathy B."/>
            <person name="Barry K."/>
            <person name="Blair M."/>
            <person name="Brick M.A."/>
            <person name="Chovatia M."/>
            <person name="Gepts P."/>
            <person name="Goodstein D.M."/>
            <person name="Gonzales M."/>
            <person name="Hellsten U."/>
            <person name="Hyten D.L."/>
            <person name="Jia G."/>
            <person name="Kelly J.D."/>
            <person name="Kudrna D."/>
            <person name="Lee R."/>
            <person name="Richard M.M."/>
            <person name="Miklas P.N."/>
            <person name="Osorno J.M."/>
            <person name="Rodrigues J."/>
            <person name="Thareau V."/>
            <person name="Urrea C.A."/>
            <person name="Wang M."/>
            <person name="Yu Y."/>
            <person name="Zhang M."/>
            <person name="Wing R.A."/>
            <person name="Cregan P.B."/>
            <person name="Rokhsar D.S."/>
            <person name="Jackson S.A."/>
        </authorList>
    </citation>
    <scope>NUCLEOTIDE SEQUENCE [LARGE SCALE GENOMIC DNA]</scope>
    <source>
        <strain evidence="2">cv. G19833</strain>
    </source>
</reference>